<dbReference type="STRING" id="747676.F4RY14"/>
<dbReference type="Pfam" id="PF04828">
    <property type="entry name" value="GFA"/>
    <property type="match status" value="1"/>
</dbReference>
<dbReference type="HOGENOM" id="CLU_055491_8_1_1"/>
<dbReference type="GO" id="GO:0046872">
    <property type="term" value="F:metal ion binding"/>
    <property type="evidence" value="ECO:0007669"/>
    <property type="project" value="UniProtKB-KW"/>
</dbReference>
<protein>
    <recommendedName>
        <fullName evidence="5">CENP-V/GFA domain-containing protein</fullName>
    </recommendedName>
</protein>
<dbReference type="KEGG" id="mlr:MELLADRAFT_66138"/>
<comment type="similarity">
    <text evidence="1">Belongs to the Gfa family.</text>
</comment>
<dbReference type="InterPro" id="IPR006913">
    <property type="entry name" value="CENP-V/GFA"/>
</dbReference>
<accession>F4RY14</accession>
<dbReference type="Proteomes" id="UP000001072">
    <property type="component" value="Unassembled WGS sequence"/>
</dbReference>
<reference evidence="7" key="1">
    <citation type="journal article" date="2011" name="Proc. Natl. Acad. Sci. U.S.A.">
        <title>Obligate biotrophy features unraveled by the genomic analysis of rust fungi.</title>
        <authorList>
            <person name="Duplessis S."/>
            <person name="Cuomo C.A."/>
            <person name="Lin Y.-C."/>
            <person name="Aerts A."/>
            <person name="Tisserant E."/>
            <person name="Veneault-Fourrey C."/>
            <person name="Joly D.L."/>
            <person name="Hacquard S."/>
            <person name="Amselem J."/>
            <person name="Cantarel B.L."/>
            <person name="Chiu R."/>
            <person name="Coutinho P.M."/>
            <person name="Feau N."/>
            <person name="Field M."/>
            <person name="Frey P."/>
            <person name="Gelhaye E."/>
            <person name="Goldberg J."/>
            <person name="Grabherr M.G."/>
            <person name="Kodira C.D."/>
            <person name="Kohler A."/>
            <person name="Kuees U."/>
            <person name="Lindquist E.A."/>
            <person name="Lucas S.M."/>
            <person name="Mago R."/>
            <person name="Mauceli E."/>
            <person name="Morin E."/>
            <person name="Murat C."/>
            <person name="Pangilinan J.L."/>
            <person name="Park R."/>
            <person name="Pearson M."/>
            <person name="Quesneville H."/>
            <person name="Rouhier N."/>
            <person name="Sakthikumar S."/>
            <person name="Salamov A.A."/>
            <person name="Schmutz J."/>
            <person name="Selles B."/>
            <person name="Shapiro H."/>
            <person name="Tanguay P."/>
            <person name="Tuskan G.A."/>
            <person name="Henrissat B."/>
            <person name="Van de Peer Y."/>
            <person name="Rouze P."/>
            <person name="Ellis J.G."/>
            <person name="Dodds P.N."/>
            <person name="Schein J.E."/>
            <person name="Zhong S."/>
            <person name="Hamelin R.C."/>
            <person name="Grigoriev I.V."/>
            <person name="Szabo L.J."/>
            <person name="Martin F."/>
        </authorList>
    </citation>
    <scope>NUCLEOTIDE SEQUENCE [LARGE SCALE GENOMIC DNA]</scope>
    <source>
        <strain evidence="7">98AG31 / pathotype 3-4-7</strain>
    </source>
</reference>
<dbReference type="InterPro" id="IPR011057">
    <property type="entry name" value="Mss4-like_sf"/>
</dbReference>
<dbReference type="eggNOG" id="ENOG502QQRF">
    <property type="taxonomic scope" value="Eukaryota"/>
</dbReference>
<keyword evidence="2" id="KW-0479">Metal-binding</keyword>
<dbReference type="GO" id="GO:0016846">
    <property type="term" value="F:carbon-sulfur lyase activity"/>
    <property type="evidence" value="ECO:0007669"/>
    <property type="project" value="InterPro"/>
</dbReference>
<gene>
    <name evidence="6" type="ORF">MELLADRAFT_66138</name>
</gene>
<evidence type="ECO:0000313" key="7">
    <source>
        <dbReference type="Proteomes" id="UP000001072"/>
    </source>
</evidence>
<dbReference type="VEuPathDB" id="FungiDB:MELLADRAFT_66138"/>
<dbReference type="AlphaFoldDB" id="F4RY14"/>
<keyword evidence="7" id="KW-1185">Reference proteome</keyword>
<dbReference type="InParanoid" id="F4RY14"/>
<dbReference type="GeneID" id="18930569"/>
<dbReference type="PANTHER" id="PTHR33337:SF40">
    <property type="entry name" value="CENP-V_GFA DOMAIN-CONTAINING PROTEIN-RELATED"/>
    <property type="match status" value="1"/>
</dbReference>
<evidence type="ECO:0000256" key="2">
    <source>
        <dbReference type="ARBA" id="ARBA00022723"/>
    </source>
</evidence>
<dbReference type="OrthoDB" id="9970124at2759"/>
<evidence type="ECO:0000256" key="4">
    <source>
        <dbReference type="ARBA" id="ARBA00023239"/>
    </source>
</evidence>
<feature type="domain" description="CENP-V/GFA" evidence="5">
    <location>
        <begin position="9"/>
        <end position="159"/>
    </location>
</feature>
<dbReference type="RefSeq" id="XP_007414006.1">
    <property type="nucleotide sequence ID" value="XM_007413944.1"/>
</dbReference>
<name>F4RY14_MELLP</name>
<evidence type="ECO:0000313" key="6">
    <source>
        <dbReference type="EMBL" id="EGG02604.1"/>
    </source>
</evidence>
<dbReference type="Gene3D" id="3.90.1590.10">
    <property type="entry name" value="glutathione-dependent formaldehyde- activating enzyme (gfa)"/>
    <property type="match status" value="1"/>
</dbReference>
<sequence>MTSSTLQTLSGSCFCENVQFSIDITNKAQSSIDSETSENSIKTIPENLTLSAYCHCTNCQRLNGSPFVWTTHWKQESLKWLNSTMIPFKHLEEGISDKLDIYESMPGRKFKLRCKNCGSPVGSYSIVKKEWTIWGTTLERFKSNEKSANDSTSNIKGWEFIKPDTHIFYGTRILDVVDKLSKWAGYEGESEKLG</sequence>
<dbReference type="PROSITE" id="PS51891">
    <property type="entry name" value="CENP_V_GFA"/>
    <property type="match status" value="1"/>
</dbReference>
<dbReference type="SUPFAM" id="SSF51316">
    <property type="entry name" value="Mss4-like"/>
    <property type="match status" value="1"/>
</dbReference>
<dbReference type="EMBL" id="GL883129">
    <property type="protein sequence ID" value="EGG02604.1"/>
    <property type="molecule type" value="Genomic_DNA"/>
</dbReference>
<organism evidence="7">
    <name type="scientific">Melampsora larici-populina (strain 98AG31 / pathotype 3-4-7)</name>
    <name type="common">Poplar leaf rust fungus</name>
    <dbReference type="NCBI Taxonomy" id="747676"/>
    <lineage>
        <taxon>Eukaryota</taxon>
        <taxon>Fungi</taxon>
        <taxon>Dikarya</taxon>
        <taxon>Basidiomycota</taxon>
        <taxon>Pucciniomycotina</taxon>
        <taxon>Pucciniomycetes</taxon>
        <taxon>Pucciniales</taxon>
        <taxon>Melampsoraceae</taxon>
        <taxon>Melampsora</taxon>
    </lineage>
</organism>
<evidence type="ECO:0000259" key="5">
    <source>
        <dbReference type="PROSITE" id="PS51891"/>
    </source>
</evidence>
<keyword evidence="3" id="KW-0862">Zinc</keyword>
<evidence type="ECO:0000256" key="3">
    <source>
        <dbReference type="ARBA" id="ARBA00022833"/>
    </source>
</evidence>
<evidence type="ECO:0000256" key="1">
    <source>
        <dbReference type="ARBA" id="ARBA00005495"/>
    </source>
</evidence>
<proteinExistence type="inferred from homology"/>
<keyword evidence="4" id="KW-0456">Lyase</keyword>
<dbReference type="PANTHER" id="PTHR33337">
    <property type="entry name" value="GFA DOMAIN-CONTAINING PROTEIN"/>
    <property type="match status" value="1"/>
</dbReference>